<sequence length="77" mass="9078">MSDDNYFLSLQQQNEELEMEIQIQCEEKEILQKHIDAMKKLLNQFETICSGRGSDPMIAAIKKWRTLKTKMSKEEIV</sequence>
<gene>
    <name evidence="2" type="ORF">UFOVP340_7</name>
</gene>
<accession>A0A6J5M0E8</accession>
<organism evidence="2">
    <name type="scientific">uncultured Caudovirales phage</name>
    <dbReference type="NCBI Taxonomy" id="2100421"/>
    <lineage>
        <taxon>Viruses</taxon>
        <taxon>Duplodnaviria</taxon>
        <taxon>Heunggongvirae</taxon>
        <taxon>Uroviricota</taxon>
        <taxon>Caudoviricetes</taxon>
        <taxon>Peduoviridae</taxon>
        <taxon>Maltschvirus</taxon>
        <taxon>Maltschvirus maltsch</taxon>
    </lineage>
</organism>
<evidence type="ECO:0000313" key="2">
    <source>
        <dbReference type="EMBL" id="CAB4139023.1"/>
    </source>
</evidence>
<keyword evidence="1" id="KW-0175">Coiled coil</keyword>
<feature type="coiled-coil region" evidence="1">
    <location>
        <begin position="7"/>
        <end position="34"/>
    </location>
</feature>
<reference evidence="2" key="1">
    <citation type="submission" date="2020-04" db="EMBL/GenBank/DDBJ databases">
        <authorList>
            <person name="Chiriac C."/>
            <person name="Salcher M."/>
            <person name="Ghai R."/>
            <person name="Kavagutti S V."/>
        </authorList>
    </citation>
    <scope>NUCLEOTIDE SEQUENCE</scope>
</reference>
<protein>
    <submittedName>
        <fullName evidence="2">Uncharacterized protein</fullName>
    </submittedName>
</protein>
<name>A0A6J5M0E8_9CAUD</name>
<dbReference type="EMBL" id="LR796350">
    <property type="protein sequence ID" value="CAB4139023.1"/>
    <property type="molecule type" value="Genomic_DNA"/>
</dbReference>
<evidence type="ECO:0000256" key="1">
    <source>
        <dbReference type="SAM" id="Coils"/>
    </source>
</evidence>
<proteinExistence type="predicted"/>